<dbReference type="EMBL" id="JAMKFE010000007">
    <property type="protein sequence ID" value="MCM5680621.1"/>
    <property type="molecule type" value="Genomic_DNA"/>
</dbReference>
<feature type="domain" description="VOC" evidence="1">
    <location>
        <begin position="3"/>
        <end position="128"/>
    </location>
</feature>
<dbReference type="InterPro" id="IPR037523">
    <property type="entry name" value="VOC_core"/>
</dbReference>
<dbReference type="Gene3D" id="3.10.180.10">
    <property type="entry name" value="2,3-Dihydroxybiphenyl 1,2-Dioxygenase, domain 1"/>
    <property type="match status" value="1"/>
</dbReference>
<name>A0ABT0YPH8_9BURK</name>
<dbReference type="InterPro" id="IPR004360">
    <property type="entry name" value="Glyas_Fos-R_dOase_dom"/>
</dbReference>
<dbReference type="Pfam" id="PF00903">
    <property type="entry name" value="Glyoxalase"/>
    <property type="match status" value="1"/>
</dbReference>
<evidence type="ECO:0000313" key="2">
    <source>
        <dbReference type="EMBL" id="MCM5680621.1"/>
    </source>
</evidence>
<dbReference type="Proteomes" id="UP001165541">
    <property type="component" value="Unassembled WGS sequence"/>
</dbReference>
<accession>A0ABT0YPH8</accession>
<protein>
    <submittedName>
        <fullName evidence="2">VOC family protein</fullName>
    </submittedName>
</protein>
<dbReference type="InterPro" id="IPR029068">
    <property type="entry name" value="Glyas_Bleomycin-R_OHBP_Dase"/>
</dbReference>
<evidence type="ECO:0000259" key="1">
    <source>
        <dbReference type="PROSITE" id="PS51819"/>
    </source>
</evidence>
<dbReference type="RefSeq" id="WP_251779073.1">
    <property type="nucleotide sequence ID" value="NZ_JAMKFE010000007.1"/>
</dbReference>
<reference evidence="2" key="1">
    <citation type="submission" date="2022-05" db="EMBL/GenBank/DDBJ databases">
        <title>Schlegelella sp. nov., isolated from mangrove soil.</title>
        <authorList>
            <person name="Liu Y."/>
            <person name="Ge X."/>
            <person name="Liu W."/>
        </authorList>
    </citation>
    <scope>NUCLEOTIDE SEQUENCE</scope>
    <source>
        <strain evidence="2">S2-27</strain>
    </source>
</reference>
<sequence>MPKMIFVNLPVRDLAASTRFYEALGCEKNPQFSDQNASSMVWSDTITIQLLTREYFATFATRATADAHQTTEVMLALTLDSRAQVDAAADAAAAAGGRADVRAKMDMGFMYNRAVDDPDGHVLEFVWMDFEAATAEMAAAQGQ</sequence>
<dbReference type="PROSITE" id="PS51819">
    <property type="entry name" value="VOC"/>
    <property type="match status" value="1"/>
</dbReference>
<gene>
    <name evidence="2" type="ORF">M8A51_13895</name>
</gene>
<organism evidence="2 3">
    <name type="scientific">Caldimonas mangrovi</name>
    <dbReference type="NCBI Taxonomy" id="2944811"/>
    <lineage>
        <taxon>Bacteria</taxon>
        <taxon>Pseudomonadati</taxon>
        <taxon>Pseudomonadota</taxon>
        <taxon>Betaproteobacteria</taxon>
        <taxon>Burkholderiales</taxon>
        <taxon>Sphaerotilaceae</taxon>
        <taxon>Caldimonas</taxon>
    </lineage>
</organism>
<comment type="caution">
    <text evidence="2">The sequence shown here is derived from an EMBL/GenBank/DDBJ whole genome shotgun (WGS) entry which is preliminary data.</text>
</comment>
<keyword evidence="3" id="KW-1185">Reference proteome</keyword>
<evidence type="ECO:0000313" key="3">
    <source>
        <dbReference type="Proteomes" id="UP001165541"/>
    </source>
</evidence>
<proteinExistence type="predicted"/>
<dbReference type="PANTHER" id="PTHR36503">
    <property type="entry name" value="BLR2520 PROTEIN"/>
    <property type="match status" value="1"/>
</dbReference>
<dbReference type="PANTHER" id="PTHR36503:SF2">
    <property type="entry name" value="BLR2408 PROTEIN"/>
    <property type="match status" value="1"/>
</dbReference>
<dbReference type="SUPFAM" id="SSF54593">
    <property type="entry name" value="Glyoxalase/Bleomycin resistance protein/Dihydroxybiphenyl dioxygenase"/>
    <property type="match status" value="1"/>
</dbReference>